<dbReference type="EC" id="2.5.1.94" evidence="5"/>
<dbReference type="PIRSF" id="PIRSF006779">
    <property type="entry name" value="UCP006779"/>
    <property type="match status" value="1"/>
</dbReference>
<keyword evidence="5" id="KW-0808">Transferase</keyword>
<dbReference type="PANTHER" id="PTHR35092">
    <property type="entry name" value="CHLORINASE MJ1651"/>
    <property type="match status" value="1"/>
</dbReference>
<name>A0A518DAZ9_9BACT</name>
<dbReference type="RefSeq" id="WP_145283807.1">
    <property type="nucleotide sequence ID" value="NZ_CP036291.1"/>
</dbReference>
<proteinExistence type="inferred from homology"/>
<dbReference type="Gene3D" id="2.40.30.90">
    <property type="entry name" value="Bacterial fluorinating enzyme like"/>
    <property type="match status" value="1"/>
</dbReference>
<comment type="similarity">
    <text evidence="2">Belongs to the SAM hydrolase / SAM-dependent halogenase family.</text>
</comment>
<sequence>MRPILTLTTDFGEGSRYVAAMKGVALSIAPDLTVVDISHCVPPQDIAAGARVLVEATPWFPAGTLHLAVIDPGVGSDRRIVYAEIGDQRYVCPDNGLLGLLAVEQKPRKLHTVSEAEYWLPDVSRTFHGRDIMAPVAARLCSGLAPERLGPAIDGLTPLAAARGIRVGQRIEGEVVELDSFGNLITNITAEMLTGVPRDLSVTVECDDHQTLGIYETYADQPPMTLIALVGSGGALELAIVEDSAAIMLGVKAGTPVVVRW</sequence>
<evidence type="ECO:0000313" key="5">
    <source>
        <dbReference type="EMBL" id="QDU88661.1"/>
    </source>
</evidence>
<evidence type="ECO:0000256" key="1">
    <source>
        <dbReference type="ARBA" id="ARBA00022691"/>
    </source>
</evidence>
<evidence type="ECO:0000259" key="4">
    <source>
        <dbReference type="Pfam" id="PF20257"/>
    </source>
</evidence>
<evidence type="ECO:0000259" key="3">
    <source>
        <dbReference type="Pfam" id="PF01887"/>
    </source>
</evidence>
<dbReference type="SUPFAM" id="SSF102522">
    <property type="entry name" value="Bacterial fluorinating enzyme, N-terminal domain"/>
    <property type="match status" value="1"/>
</dbReference>
<keyword evidence="1" id="KW-0949">S-adenosyl-L-methionine</keyword>
<dbReference type="Pfam" id="PF01887">
    <property type="entry name" value="SAM_HAT_N"/>
    <property type="match status" value="1"/>
</dbReference>
<accession>A0A518DAZ9</accession>
<dbReference type="InterPro" id="IPR046470">
    <property type="entry name" value="SAM_HAT_C"/>
</dbReference>
<evidence type="ECO:0000256" key="2">
    <source>
        <dbReference type="ARBA" id="ARBA00024035"/>
    </source>
</evidence>
<dbReference type="AlphaFoldDB" id="A0A518DAZ9"/>
<dbReference type="Gene3D" id="3.40.50.10790">
    <property type="entry name" value="S-adenosyl-l-methionine hydroxide adenosyltransferase, N-terminal"/>
    <property type="match status" value="1"/>
</dbReference>
<dbReference type="GO" id="GO:0016740">
    <property type="term" value="F:transferase activity"/>
    <property type="evidence" value="ECO:0007669"/>
    <property type="project" value="UniProtKB-KW"/>
</dbReference>
<dbReference type="InterPro" id="IPR046469">
    <property type="entry name" value="SAM_HAT_N"/>
</dbReference>
<feature type="domain" description="S-adenosyl-l-methionine hydroxide adenosyltransferase N-terminal" evidence="3">
    <location>
        <begin position="5"/>
        <end position="150"/>
    </location>
</feature>
<dbReference type="InterPro" id="IPR023228">
    <property type="entry name" value="SAM_OH_AdoTrfase_N_sf"/>
</dbReference>
<dbReference type="EMBL" id="CP036291">
    <property type="protein sequence ID" value="QDU88661.1"/>
    <property type="molecule type" value="Genomic_DNA"/>
</dbReference>
<reference evidence="5 6" key="1">
    <citation type="submission" date="2019-02" db="EMBL/GenBank/DDBJ databases">
        <title>Deep-cultivation of Planctomycetes and their phenomic and genomic characterization uncovers novel biology.</title>
        <authorList>
            <person name="Wiegand S."/>
            <person name="Jogler M."/>
            <person name="Boedeker C."/>
            <person name="Pinto D."/>
            <person name="Vollmers J."/>
            <person name="Rivas-Marin E."/>
            <person name="Kohn T."/>
            <person name="Peeters S.H."/>
            <person name="Heuer A."/>
            <person name="Rast P."/>
            <person name="Oberbeckmann S."/>
            <person name="Bunk B."/>
            <person name="Jeske O."/>
            <person name="Meyerdierks A."/>
            <person name="Storesund J.E."/>
            <person name="Kallscheuer N."/>
            <person name="Luecker S."/>
            <person name="Lage O.M."/>
            <person name="Pohl T."/>
            <person name="Merkel B.J."/>
            <person name="Hornburger P."/>
            <person name="Mueller R.-W."/>
            <person name="Bruemmer F."/>
            <person name="Labrenz M."/>
            <person name="Spormann A.M."/>
            <person name="Op den Camp H."/>
            <person name="Overmann J."/>
            <person name="Amann R."/>
            <person name="Jetten M.S.M."/>
            <person name="Mascher T."/>
            <person name="Medema M.H."/>
            <person name="Devos D.P."/>
            <person name="Kaster A.-K."/>
            <person name="Ovreas L."/>
            <person name="Rohde M."/>
            <person name="Galperin M.Y."/>
            <person name="Jogler C."/>
        </authorList>
    </citation>
    <scope>NUCLEOTIDE SEQUENCE [LARGE SCALE GENOMIC DNA]</scope>
    <source>
        <strain evidence="5 6">Pla175</strain>
    </source>
</reference>
<organism evidence="5 6">
    <name type="scientific">Pirellulimonas nuda</name>
    <dbReference type="NCBI Taxonomy" id="2528009"/>
    <lineage>
        <taxon>Bacteria</taxon>
        <taxon>Pseudomonadati</taxon>
        <taxon>Planctomycetota</taxon>
        <taxon>Planctomycetia</taxon>
        <taxon>Pirellulales</taxon>
        <taxon>Lacipirellulaceae</taxon>
        <taxon>Pirellulimonas</taxon>
    </lineage>
</organism>
<dbReference type="OrthoDB" id="9792195at2"/>
<dbReference type="InterPro" id="IPR023227">
    <property type="entry name" value="SAM_OH_AdoTrfase_C_sf"/>
</dbReference>
<protein>
    <submittedName>
        <fullName evidence="5">Adenosyl-chloride synthase</fullName>
        <ecNumber evidence="5">2.5.1.94</ecNumber>
    </submittedName>
</protein>
<dbReference type="SUPFAM" id="SSF101852">
    <property type="entry name" value="Bacterial fluorinating enzyme, C-terminal domain"/>
    <property type="match status" value="1"/>
</dbReference>
<keyword evidence="6" id="KW-1185">Reference proteome</keyword>
<dbReference type="Proteomes" id="UP000317429">
    <property type="component" value="Chromosome"/>
</dbReference>
<dbReference type="InterPro" id="IPR002747">
    <property type="entry name" value="SAM_OH_AdoTrfase"/>
</dbReference>
<dbReference type="KEGG" id="pnd:Pla175_20410"/>
<dbReference type="Pfam" id="PF20257">
    <property type="entry name" value="SAM_HAT_C"/>
    <property type="match status" value="1"/>
</dbReference>
<evidence type="ECO:0000313" key="6">
    <source>
        <dbReference type="Proteomes" id="UP000317429"/>
    </source>
</evidence>
<dbReference type="PANTHER" id="PTHR35092:SF1">
    <property type="entry name" value="CHLORINASE MJ1651"/>
    <property type="match status" value="1"/>
</dbReference>
<gene>
    <name evidence="5" type="primary">salL</name>
    <name evidence="5" type="ORF">Pla175_20410</name>
</gene>
<feature type="domain" description="S-adenosyl-l-methionine hydroxide adenosyltransferase C-terminal" evidence="4">
    <location>
        <begin position="173"/>
        <end position="257"/>
    </location>
</feature>